<proteinExistence type="predicted"/>
<evidence type="ECO:0000313" key="2">
    <source>
        <dbReference type="Proteomes" id="UP000033099"/>
    </source>
</evidence>
<protein>
    <submittedName>
        <fullName evidence="1">Uncharacterized protein</fullName>
    </submittedName>
</protein>
<accession>A0AAU8TKN7</accession>
<dbReference type="KEGG" id="pfb:VO64_2404"/>
<evidence type="ECO:0000313" key="1">
    <source>
        <dbReference type="EMBL" id="AKA82950.1"/>
    </source>
</evidence>
<dbReference type="Proteomes" id="UP000033099">
    <property type="component" value="Chromosome"/>
</dbReference>
<name>A0AAU8TKN7_9PSED</name>
<gene>
    <name evidence="1" type="ORF">VO64_2404</name>
</gene>
<dbReference type="EMBL" id="CP011117">
    <property type="protein sequence ID" value="AKA82950.1"/>
    <property type="molecule type" value="Genomic_DNA"/>
</dbReference>
<organism evidence="1 2">
    <name type="scientific">Pseudomonas synxantha</name>
    <dbReference type="NCBI Taxonomy" id="47883"/>
    <lineage>
        <taxon>Bacteria</taxon>
        <taxon>Pseudomonadati</taxon>
        <taxon>Pseudomonadota</taxon>
        <taxon>Gammaproteobacteria</taxon>
        <taxon>Pseudomonadales</taxon>
        <taxon>Pseudomonadaceae</taxon>
        <taxon>Pseudomonas</taxon>
    </lineage>
</organism>
<sequence>MREAKGKVQNRAFCLRFVTNTDQLELTLEALAYALDHVVYQRTRGTGHCASLLIAIASSETQLTSFFNDLNGRMDVQFKSTLGTLHRKLLACEFDFDTGWQLNGVLSDA</sequence>
<reference evidence="1 2" key="1">
    <citation type="journal article" date="2015" name="Genome Announc.">
        <title>Complete Genome Sequence of Biocontrol Strain Pseudomonas fluorescens LBUM223.</title>
        <authorList>
            <person name="Roquigny R."/>
            <person name="Arseneault T."/>
            <person name="Gadkar V.J."/>
            <person name="Novinscak A."/>
            <person name="Joly D.L."/>
            <person name="Filion M."/>
        </authorList>
    </citation>
    <scope>NUCLEOTIDE SEQUENCE [LARGE SCALE GENOMIC DNA]</scope>
    <source>
        <strain evidence="1 2">LBUM223</strain>
    </source>
</reference>
<dbReference type="AlphaFoldDB" id="A0AAU8TKN7"/>